<dbReference type="SUPFAM" id="SSF50475">
    <property type="entry name" value="FMN-binding split barrel"/>
    <property type="match status" value="1"/>
</dbReference>
<dbReference type="InterPro" id="IPR002563">
    <property type="entry name" value="Flavin_Rdtase-like_dom"/>
</dbReference>
<evidence type="ECO:0000313" key="8">
    <source>
        <dbReference type="Proteomes" id="UP000316726"/>
    </source>
</evidence>
<dbReference type="Gene3D" id="2.30.110.10">
    <property type="entry name" value="Electron Transport, Fmn-binding Protein, Chain A"/>
    <property type="match status" value="1"/>
</dbReference>
<evidence type="ECO:0000259" key="6">
    <source>
        <dbReference type="SMART" id="SM00903"/>
    </source>
</evidence>
<evidence type="ECO:0000256" key="1">
    <source>
        <dbReference type="ARBA" id="ARBA00001917"/>
    </source>
</evidence>
<keyword evidence="2" id="KW-0285">Flavoprotein</keyword>
<organism evidence="7 8">
    <name type="scientific">Chloropicon primus</name>
    <dbReference type="NCBI Taxonomy" id="1764295"/>
    <lineage>
        <taxon>Eukaryota</taxon>
        <taxon>Viridiplantae</taxon>
        <taxon>Chlorophyta</taxon>
        <taxon>Chloropicophyceae</taxon>
        <taxon>Chloropicales</taxon>
        <taxon>Chloropicaceae</taxon>
        <taxon>Chloropicon</taxon>
    </lineage>
</organism>
<dbReference type="PANTHER" id="PTHR33798">
    <property type="entry name" value="FLAVOPROTEIN OXYGENASE"/>
    <property type="match status" value="1"/>
</dbReference>
<keyword evidence="3" id="KW-0288">FMN</keyword>
<evidence type="ECO:0000256" key="3">
    <source>
        <dbReference type="ARBA" id="ARBA00022643"/>
    </source>
</evidence>
<feature type="domain" description="Flavin reductase like" evidence="6">
    <location>
        <begin position="87"/>
        <end position="247"/>
    </location>
</feature>
<dbReference type="GO" id="GO:0010181">
    <property type="term" value="F:FMN binding"/>
    <property type="evidence" value="ECO:0007669"/>
    <property type="project" value="InterPro"/>
</dbReference>
<dbReference type="EMBL" id="CP031043">
    <property type="protein sequence ID" value="QDZ23320.1"/>
    <property type="molecule type" value="Genomic_DNA"/>
</dbReference>
<dbReference type="Pfam" id="PF01613">
    <property type="entry name" value="Flavin_Reduct"/>
    <property type="match status" value="1"/>
</dbReference>
<comment type="cofactor">
    <cofactor evidence="1">
        <name>FMN</name>
        <dbReference type="ChEBI" id="CHEBI:58210"/>
    </cofactor>
</comment>
<evidence type="ECO:0000256" key="2">
    <source>
        <dbReference type="ARBA" id="ARBA00022630"/>
    </source>
</evidence>
<keyword evidence="8" id="KW-1185">Reference proteome</keyword>
<dbReference type="SMART" id="SM00903">
    <property type="entry name" value="Flavin_Reduct"/>
    <property type="match status" value="1"/>
</dbReference>
<dbReference type="OrthoDB" id="10250990at2759"/>
<dbReference type="STRING" id="1764295.A0A5B8MV84"/>
<protein>
    <recommendedName>
        <fullName evidence="6">Flavin reductase like domain-containing protein</fullName>
    </recommendedName>
</protein>
<keyword evidence="5" id="KW-0812">Transmembrane</keyword>
<comment type="similarity">
    <text evidence="4">Belongs to the flavoredoxin family.</text>
</comment>
<sequence>MSSIAKFSASSVAIAAGLGLSVGAAVTFLLGRKLNAMNKPKVWGKPPHPNWEPPQQLAIPDHIEESKMVALDPKVIGGKKCYPLIISAVVPRPVAFVSTVSKDGKQNLAPFSYFTAMHDPPCVILCICRAGHRGGGKKDTMENIDDTKEFTVNVLSEWFLEQANHTCGNYDPEVDEMALSGLTKLPSLKVKPPRVKESAVHMECKLKHKYETKGYDGEDTATVVVGEIVMFHVNEGVARKTPSGSTYVGLDELQPISRLGGNTYGRSRECFDLARPDRDWQKR</sequence>
<accession>A0A5B8MV84</accession>
<keyword evidence="5" id="KW-1133">Transmembrane helix</keyword>
<feature type="transmembrane region" description="Helical" evidence="5">
    <location>
        <begin position="12"/>
        <end position="31"/>
    </location>
</feature>
<evidence type="ECO:0000256" key="5">
    <source>
        <dbReference type="SAM" id="Phobius"/>
    </source>
</evidence>
<dbReference type="Proteomes" id="UP000316726">
    <property type="component" value="Chromosome 10"/>
</dbReference>
<evidence type="ECO:0000313" key="7">
    <source>
        <dbReference type="EMBL" id="QDZ23320.1"/>
    </source>
</evidence>
<dbReference type="AlphaFoldDB" id="A0A5B8MV84"/>
<name>A0A5B8MV84_9CHLO</name>
<dbReference type="InterPro" id="IPR012349">
    <property type="entry name" value="Split_barrel_FMN-bd"/>
</dbReference>
<gene>
    <name evidence="7" type="ORF">A3770_10p58380</name>
</gene>
<proteinExistence type="inferred from homology"/>
<keyword evidence="5" id="KW-0472">Membrane</keyword>
<evidence type="ECO:0000256" key="4">
    <source>
        <dbReference type="ARBA" id="ARBA00038054"/>
    </source>
</evidence>
<reference evidence="7 8" key="1">
    <citation type="submission" date="2018-07" db="EMBL/GenBank/DDBJ databases">
        <title>The complete nuclear genome of the prasinophyte Chloropicon primus (CCMP1205).</title>
        <authorList>
            <person name="Pombert J.-F."/>
            <person name="Otis C."/>
            <person name="Turmel M."/>
            <person name="Lemieux C."/>
        </authorList>
    </citation>
    <scope>NUCLEOTIDE SEQUENCE [LARGE SCALE GENOMIC DNA]</scope>
    <source>
        <strain evidence="7 8">CCMP1205</strain>
    </source>
</reference>
<dbReference type="PANTHER" id="PTHR33798:SF5">
    <property type="entry name" value="FLAVIN REDUCTASE LIKE DOMAIN-CONTAINING PROTEIN"/>
    <property type="match status" value="1"/>
</dbReference>